<dbReference type="PROSITE" id="PS00197">
    <property type="entry name" value="2FE2S_FER_1"/>
    <property type="match status" value="1"/>
</dbReference>
<dbReference type="InterPro" id="IPR036010">
    <property type="entry name" value="2Fe-2S_ferredoxin-like_sf"/>
</dbReference>
<evidence type="ECO:0000256" key="5">
    <source>
        <dbReference type="ARBA" id="ARBA00023004"/>
    </source>
</evidence>
<evidence type="ECO:0008006" key="11">
    <source>
        <dbReference type="Google" id="ProtNLM"/>
    </source>
</evidence>
<comment type="caution">
    <text evidence="9">The sequence shown here is derived from an EMBL/GenBank/DDBJ whole genome shotgun (WGS) entry which is preliminary data.</text>
</comment>
<evidence type="ECO:0000259" key="8">
    <source>
        <dbReference type="PROSITE" id="PS51384"/>
    </source>
</evidence>
<evidence type="ECO:0000256" key="1">
    <source>
        <dbReference type="ARBA" id="ARBA00022630"/>
    </source>
</evidence>
<dbReference type="PANTHER" id="PTHR47354:SF1">
    <property type="entry name" value="CARNITINE MONOOXYGENASE REDUCTASE SUBUNIT"/>
    <property type="match status" value="1"/>
</dbReference>
<evidence type="ECO:0000256" key="4">
    <source>
        <dbReference type="ARBA" id="ARBA00023002"/>
    </source>
</evidence>
<keyword evidence="1" id="KW-0285">Flavoprotein</keyword>
<dbReference type="SUPFAM" id="SSF63380">
    <property type="entry name" value="Riboflavin synthase domain-like"/>
    <property type="match status" value="1"/>
</dbReference>
<evidence type="ECO:0000256" key="3">
    <source>
        <dbReference type="ARBA" id="ARBA00022723"/>
    </source>
</evidence>
<keyword evidence="3" id="KW-0479">Metal-binding</keyword>
<keyword evidence="6" id="KW-0411">Iron-sulfur</keyword>
<dbReference type="InterPro" id="IPR017927">
    <property type="entry name" value="FAD-bd_FR_type"/>
</dbReference>
<keyword evidence="10" id="KW-1185">Reference proteome</keyword>
<dbReference type="InterPro" id="IPR012675">
    <property type="entry name" value="Beta-grasp_dom_sf"/>
</dbReference>
<dbReference type="Gene3D" id="2.40.30.10">
    <property type="entry name" value="Translation factors"/>
    <property type="match status" value="1"/>
</dbReference>
<dbReference type="Proteomes" id="UP000194931">
    <property type="component" value="Unassembled WGS sequence"/>
</dbReference>
<protein>
    <recommendedName>
        <fullName evidence="11">Ferredoxin</fullName>
    </recommendedName>
</protein>
<dbReference type="PROSITE" id="PS51085">
    <property type="entry name" value="2FE2S_FER_2"/>
    <property type="match status" value="1"/>
</dbReference>
<evidence type="ECO:0000313" key="10">
    <source>
        <dbReference type="Proteomes" id="UP000194931"/>
    </source>
</evidence>
<dbReference type="PRINTS" id="PR00409">
    <property type="entry name" value="PHDIOXRDTASE"/>
</dbReference>
<dbReference type="InterPro" id="IPR017938">
    <property type="entry name" value="Riboflavin_synthase-like_b-brl"/>
</dbReference>
<proteinExistence type="predicted"/>
<feature type="domain" description="FAD-binding FR-type" evidence="8">
    <location>
        <begin position="1"/>
        <end position="103"/>
    </location>
</feature>
<dbReference type="InterPro" id="IPR039261">
    <property type="entry name" value="FNR_nucleotide-bd"/>
</dbReference>
<name>A0A252BVI8_9PROT</name>
<dbReference type="AlphaFoldDB" id="A0A252BVI8"/>
<evidence type="ECO:0000256" key="6">
    <source>
        <dbReference type="ARBA" id="ARBA00023014"/>
    </source>
</evidence>
<feature type="domain" description="2Fe-2S ferredoxin-type" evidence="7">
    <location>
        <begin position="236"/>
        <end position="321"/>
    </location>
</feature>
<dbReference type="EMBL" id="JOPJ01000008">
    <property type="protein sequence ID" value="OUJ12933.1"/>
    <property type="molecule type" value="Genomic_DNA"/>
</dbReference>
<dbReference type="InterPro" id="IPR050415">
    <property type="entry name" value="MRET"/>
</dbReference>
<dbReference type="InterPro" id="IPR001041">
    <property type="entry name" value="2Fe-2S_ferredoxin-type"/>
</dbReference>
<evidence type="ECO:0000313" key="9">
    <source>
        <dbReference type="EMBL" id="OUJ12933.1"/>
    </source>
</evidence>
<dbReference type="InterPro" id="IPR006058">
    <property type="entry name" value="2Fe2S_fd_BS"/>
</dbReference>
<keyword evidence="2" id="KW-0001">2Fe-2S</keyword>
<dbReference type="Gene3D" id="3.10.20.30">
    <property type="match status" value="1"/>
</dbReference>
<dbReference type="SUPFAM" id="SSF52343">
    <property type="entry name" value="Ferredoxin reductase-like, C-terminal NADP-linked domain"/>
    <property type="match status" value="1"/>
</dbReference>
<dbReference type="Gene3D" id="3.40.50.80">
    <property type="entry name" value="Nucleotide-binding domain of ferredoxin-NADP reductase (FNR) module"/>
    <property type="match status" value="1"/>
</dbReference>
<dbReference type="GO" id="GO:0016491">
    <property type="term" value="F:oxidoreductase activity"/>
    <property type="evidence" value="ECO:0007669"/>
    <property type="project" value="UniProtKB-KW"/>
</dbReference>
<evidence type="ECO:0000259" key="7">
    <source>
        <dbReference type="PROSITE" id="PS51085"/>
    </source>
</evidence>
<dbReference type="CDD" id="cd00207">
    <property type="entry name" value="fer2"/>
    <property type="match status" value="1"/>
</dbReference>
<sequence length="321" mass="34839">MPAMELIVSAIRINGDNNLDIELICPKGNDLPPFAPGAHIDVRTPSGQIRQYSLCGSPMERRVYRICVRRDVRSQGGSLSLHTDLRVRAQVTVSEPRNLFKLPNARRYLLFSAGIGITPIITMARWLVSNGSHVEWSHYEGCRSSVAFLDEVSSGTLKNVTTLYLSDEGASFRKSVPANLLQPAPDTAIIACGPEGFLTLLEKRMAEAGWSPTQLYSERFRAAPAGALSNTGKDEFVVQLASSGQCFTVGAEDTIAQVLMENGVPVALSCEQGMCGACLTRVLEGVPDHRDVVLSAAEREACNQMAICCSRSKSPRLVLDI</sequence>
<accession>A0A252BVI8</accession>
<dbReference type="CDD" id="cd06185">
    <property type="entry name" value="PDR_like"/>
    <property type="match status" value="1"/>
</dbReference>
<evidence type="ECO:0000256" key="2">
    <source>
        <dbReference type="ARBA" id="ARBA00022714"/>
    </source>
</evidence>
<dbReference type="PANTHER" id="PTHR47354">
    <property type="entry name" value="NADH OXIDOREDUCTASE HCR"/>
    <property type="match status" value="1"/>
</dbReference>
<dbReference type="Pfam" id="PF00111">
    <property type="entry name" value="Fer2"/>
    <property type="match status" value="1"/>
</dbReference>
<keyword evidence="4" id="KW-0560">Oxidoreductase</keyword>
<dbReference type="SUPFAM" id="SSF54292">
    <property type="entry name" value="2Fe-2S ferredoxin-like"/>
    <property type="match status" value="1"/>
</dbReference>
<gene>
    <name evidence="9" type="ORF">HK26_12335</name>
</gene>
<reference evidence="10" key="1">
    <citation type="submission" date="2014-06" db="EMBL/GenBank/DDBJ databases">
        <authorList>
            <person name="Winans N.J."/>
            <person name="Newell P.D."/>
            <person name="Douglas A.E."/>
        </authorList>
    </citation>
    <scope>NUCLEOTIDE SEQUENCE [LARGE SCALE GENOMIC DNA]</scope>
</reference>
<organism evidence="9 10">
    <name type="scientific">Acetobacter okinawensis</name>
    <dbReference type="NCBI Taxonomy" id="1076594"/>
    <lineage>
        <taxon>Bacteria</taxon>
        <taxon>Pseudomonadati</taxon>
        <taxon>Pseudomonadota</taxon>
        <taxon>Alphaproteobacteria</taxon>
        <taxon>Acetobacterales</taxon>
        <taxon>Acetobacteraceae</taxon>
        <taxon>Acetobacter</taxon>
    </lineage>
</organism>
<keyword evidence="5" id="KW-0408">Iron</keyword>
<dbReference type="PROSITE" id="PS51384">
    <property type="entry name" value="FAD_FR"/>
    <property type="match status" value="1"/>
</dbReference>
<dbReference type="GO" id="GO:0051537">
    <property type="term" value="F:2 iron, 2 sulfur cluster binding"/>
    <property type="evidence" value="ECO:0007669"/>
    <property type="project" value="UniProtKB-KW"/>
</dbReference>
<dbReference type="GO" id="GO:0046872">
    <property type="term" value="F:metal ion binding"/>
    <property type="evidence" value="ECO:0007669"/>
    <property type="project" value="UniProtKB-KW"/>
</dbReference>